<dbReference type="AlphaFoldDB" id="A0A3N4KQ53"/>
<protein>
    <submittedName>
        <fullName evidence="1">Uncharacterized protein</fullName>
    </submittedName>
</protein>
<dbReference type="Proteomes" id="UP000277580">
    <property type="component" value="Unassembled WGS sequence"/>
</dbReference>
<keyword evidence="2" id="KW-1185">Reference proteome</keyword>
<organism evidence="1 2">
    <name type="scientific">Morchella conica CCBAS932</name>
    <dbReference type="NCBI Taxonomy" id="1392247"/>
    <lineage>
        <taxon>Eukaryota</taxon>
        <taxon>Fungi</taxon>
        <taxon>Dikarya</taxon>
        <taxon>Ascomycota</taxon>
        <taxon>Pezizomycotina</taxon>
        <taxon>Pezizomycetes</taxon>
        <taxon>Pezizales</taxon>
        <taxon>Morchellaceae</taxon>
        <taxon>Morchella</taxon>
    </lineage>
</organism>
<accession>A0A3N4KQ53</accession>
<dbReference type="InParanoid" id="A0A3N4KQ53"/>
<gene>
    <name evidence="1" type="ORF">P167DRAFT_376724</name>
</gene>
<evidence type="ECO:0000313" key="1">
    <source>
        <dbReference type="EMBL" id="RPB07895.1"/>
    </source>
</evidence>
<name>A0A3N4KQ53_9PEZI</name>
<dbReference type="EMBL" id="ML119173">
    <property type="protein sequence ID" value="RPB07895.1"/>
    <property type="molecule type" value="Genomic_DNA"/>
</dbReference>
<proteinExistence type="predicted"/>
<evidence type="ECO:0000313" key="2">
    <source>
        <dbReference type="Proteomes" id="UP000277580"/>
    </source>
</evidence>
<sequence>MHAISYPDLRTLTYIHTTTPRVQDTYSTYDTFIMLTHVPPIAKSLARSLPRFLHKDAARPPALEYPGRYHKYIPPPQLSEPLNRFPETPYVRASFLGPCFRPFISHIFFLLSPTSF</sequence>
<reference evidence="1 2" key="1">
    <citation type="journal article" date="2018" name="Nat. Ecol. Evol.">
        <title>Pezizomycetes genomes reveal the molecular basis of ectomycorrhizal truffle lifestyle.</title>
        <authorList>
            <person name="Murat C."/>
            <person name="Payen T."/>
            <person name="Noel B."/>
            <person name="Kuo A."/>
            <person name="Morin E."/>
            <person name="Chen J."/>
            <person name="Kohler A."/>
            <person name="Krizsan K."/>
            <person name="Balestrini R."/>
            <person name="Da Silva C."/>
            <person name="Montanini B."/>
            <person name="Hainaut M."/>
            <person name="Levati E."/>
            <person name="Barry K.W."/>
            <person name="Belfiori B."/>
            <person name="Cichocki N."/>
            <person name="Clum A."/>
            <person name="Dockter R.B."/>
            <person name="Fauchery L."/>
            <person name="Guy J."/>
            <person name="Iotti M."/>
            <person name="Le Tacon F."/>
            <person name="Lindquist E.A."/>
            <person name="Lipzen A."/>
            <person name="Malagnac F."/>
            <person name="Mello A."/>
            <person name="Molinier V."/>
            <person name="Miyauchi S."/>
            <person name="Poulain J."/>
            <person name="Riccioni C."/>
            <person name="Rubini A."/>
            <person name="Sitrit Y."/>
            <person name="Splivallo R."/>
            <person name="Traeger S."/>
            <person name="Wang M."/>
            <person name="Zifcakova L."/>
            <person name="Wipf D."/>
            <person name="Zambonelli A."/>
            <person name="Paolocci F."/>
            <person name="Nowrousian M."/>
            <person name="Ottonello S."/>
            <person name="Baldrian P."/>
            <person name="Spatafora J.W."/>
            <person name="Henrissat B."/>
            <person name="Nagy L.G."/>
            <person name="Aury J.M."/>
            <person name="Wincker P."/>
            <person name="Grigoriev I.V."/>
            <person name="Bonfante P."/>
            <person name="Martin F.M."/>
        </authorList>
    </citation>
    <scope>NUCLEOTIDE SEQUENCE [LARGE SCALE GENOMIC DNA]</scope>
    <source>
        <strain evidence="1 2">CCBAS932</strain>
    </source>
</reference>